<name>A0A2H1YF49_9FLAO</name>
<dbReference type="OrthoDB" id="1191308at2"/>
<feature type="signal peptide" evidence="3">
    <location>
        <begin position="1"/>
        <end position="24"/>
    </location>
</feature>
<dbReference type="AlphaFoldDB" id="A0A2H1YF49"/>
<keyword evidence="3" id="KW-0732">Signal</keyword>
<evidence type="ECO:0000256" key="1">
    <source>
        <dbReference type="SAM" id="Coils"/>
    </source>
</evidence>
<evidence type="ECO:0000256" key="3">
    <source>
        <dbReference type="SAM" id="SignalP"/>
    </source>
</evidence>
<organism evidence="4 5">
    <name type="scientific">Tenacibaculum piscium</name>
    <dbReference type="NCBI Taxonomy" id="1458515"/>
    <lineage>
        <taxon>Bacteria</taxon>
        <taxon>Pseudomonadati</taxon>
        <taxon>Bacteroidota</taxon>
        <taxon>Flavobacteriia</taxon>
        <taxon>Flavobacteriales</taxon>
        <taxon>Flavobacteriaceae</taxon>
        <taxon>Tenacibaculum</taxon>
    </lineage>
</organism>
<feature type="chain" id="PRO_5013857093" evidence="3">
    <location>
        <begin position="25"/>
        <end position="294"/>
    </location>
</feature>
<feature type="compositionally biased region" description="Basic and acidic residues" evidence="2">
    <location>
        <begin position="109"/>
        <end position="124"/>
    </location>
</feature>
<dbReference type="RefSeq" id="WP_101916622.1">
    <property type="nucleotide sequence ID" value="NZ_OENF01000010.1"/>
</dbReference>
<evidence type="ECO:0000256" key="2">
    <source>
        <dbReference type="SAM" id="MobiDB-lite"/>
    </source>
</evidence>
<protein>
    <submittedName>
        <fullName evidence="4">Uncharacterized protein</fullName>
    </submittedName>
</protein>
<keyword evidence="1" id="KW-0175">Coiled coil</keyword>
<gene>
    <name evidence="4" type="ORF">TNO020_180138</name>
</gene>
<keyword evidence="5" id="KW-1185">Reference proteome</keyword>
<feature type="coiled-coil region" evidence="1">
    <location>
        <begin position="261"/>
        <end position="288"/>
    </location>
</feature>
<evidence type="ECO:0000313" key="4">
    <source>
        <dbReference type="EMBL" id="SOS74108.1"/>
    </source>
</evidence>
<proteinExistence type="predicted"/>
<sequence>MNTLKIIVTTIFLTFILGIQQTTAQNEIKTLKNKISADEEVLMSGIKALKRVNANLENFKKSRKATKENIARKEYIVNNIQEKLTKLNAKIDRQKEELLALEIKSSKTIEQPKKEQEKQQEKQQEITVKNKKIKPTEKPKKINVTKQIQDTNNTINELALRKQKLEEARIKLEEERKAKEIAYLKEQETLHLEAEKLKQLGNQIKAEEKSIIKEKGTLISDYEDAISINQEILISGKEGLSRMKTKLKNAKLDPTTSKESITRKEAIIIKIEERLNNIQAEITAKELELAKLKK</sequence>
<feature type="coiled-coil region" evidence="1">
    <location>
        <begin position="148"/>
        <end position="185"/>
    </location>
</feature>
<accession>A0A2H1YF49</accession>
<dbReference type="Proteomes" id="UP000234211">
    <property type="component" value="Unassembled WGS sequence"/>
</dbReference>
<feature type="coiled-coil region" evidence="1">
    <location>
        <begin position="49"/>
        <end position="104"/>
    </location>
</feature>
<evidence type="ECO:0000313" key="5">
    <source>
        <dbReference type="Proteomes" id="UP000234211"/>
    </source>
</evidence>
<reference evidence="5" key="1">
    <citation type="submission" date="2017-11" db="EMBL/GenBank/DDBJ databases">
        <authorList>
            <person name="Duchaud E."/>
        </authorList>
    </citation>
    <scope>NUCLEOTIDE SEQUENCE [LARGE SCALE GENOMIC DNA]</scope>
    <source>
        <strain evidence="5">Tenacibaculum sp. TNO020</strain>
    </source>
</reference>
<dbReference type="EMBL" id="OENF01000010">
    <property type="protein sequence ID" value="SOS74108.1"/>
    <property type="molecule type" value="Genomic_DNA"/>
</dbReference>
<feature type="region of interest" description="Disordered" evidence="2">
    <location>
        <begin position="109"/>
        <end position="129"/>
    </location>
</feature>